<dbReference type="InterPro" id="IPR036915">
    <property type="entry name" value="Cyclin-like_sf"/>
</dbReference>
<evidence type="ECO:0000313" key="1">
    <source>
        <dbReference type="EMBL" id="KIM83750.1"/>
    </source>
</evidence>
<dbReference type="Proteomes" id="UP000054166">
    <property type="component" value="Unassembled WGS sequence"/>
</dbReference>
<dbReference type="EMBL" id="KN832989">
    <property type="protein sequence ID" value="KIM83750.1"/>
    <property type="molecule type" value="Genomic_DNA"/>
</dbReference>
<proteinExistence type="predicted"/>
<dbReference type="HOGENOM" id="CLU_719837_0_0_1"/>
<gene>
    <name evidence="1" type="ORF">PILCRDRAFT_412062</name>
</gene>
<dbReference type="Gene3D" id="1.10.472.10">
    <property type="entry name" value="Cyclin-like"/>
    <property type="match status" value="1"/>
</dbReference>
<keyword evidence="2" id="KW-1185">Reference proteome</keyword>
<reference evidence="2" key="2">
    <citation type="submission" date="2015-01" db="EMBL/GenBank/DDBJ databases">
        <title>Evolutionary Origins and Diversification of the Mycorrhizal Mutualists.</title>
        <authorList>
            <consortium name="DOE Joint Genome Institute"/>
            <consortium name="Mycorrhizal Genomics Consortium"/>
            <person name="Kohler A."/>
            <person name="Kuo A."/>
            <person name="Nagy L.G."/>
            <person name="Floudas D."/>
            <person name="Copeland A."/>
            <person name="Barry K.W."/>
            <person name="Cichocki N."/>
            <person name="Veneault-Fourrey C."/>
            <person name="LaButti K."/>
            <person name="Lindquist E.A."/>
            <person name="Lipzen A."/>
            <person name="Lundell T."/>
            <person name="Morin E."/>
            <person name="Murat C."/>
            <person name="Riley R."/>
            <person name="Ohm R."/>
            <person name="Sun H."/>
            <person name="Tunlid A."/>
            <person name="Henrissat B."/>
            <person name="Grigoriev I.V."/>
            <person name="Hibbett D.S."/>
            <person name="Martin F."/>
        </authorList>
    </citation>
    <scope>NUCLEOTIDE SEQUENCE [LARGE SCALE GENOMIC DNA]</scope>
    <source>
        <strain evidence="2">F 1598</strain>
    </source>
</reference>
<dbReference type="AlphaFoldDB" id="A0A0C3FHA5"/>
<sequence length="384" mass="42851">MLPQAPARSELKQSLVGSQDLFTLKLLKVHQPEGEWSGMSSLVCNPRRHSKPELPPRAYNGDVHIRVTDHIRTVLESTFLPLPTVFLALWYISRFPFAASAADGNNPRDVFYRLLCGYGTVHTERSIFLAFMAGVMLANKINDDFPLSIREWHHASLYDIKDLIFLEVSALKLFSWNIAIDSVQWGQWMTYITVYHSTLARHQAISQDYGVIACVIDRVKRQDPHWNCGWDRLCTSTSQFNLADDLTADFYDCSPPPYFPCQFKSYSTSPSTTALLCSARCQSVASPFIQQYSQPVCDLAPSLDREPSPWCPAADPIVEAAKPARTMGRAPGSTWVESVTALDILDNITAGRCPLSMLPGTNRHHSAEAANTGWPPSCGAIERV</sequence>
<name>A0A0C3FHA5_PILCF</name>
<protein>
    <submittedName>
        <fullName evidence="1">Uncharacterized protein</fullName>
    </submittedName>
</protein>
<dbReference type="CDD" id="cd20557">
    <property type="entry name" value="CYCLIN_ScPCL1-like"/>
    <property type="match status" value="1"/>
</dbReference>
<accession>A0A0C3FHA5</accession>
<organism evidence="1 2">
    <name type="scientific">Piloderma croceum (strain F 1598)</name>
    <dbReference type="NCBI Taxonomy" id="765440"/>
    <lineage>
        <taxon>Eukaryota</taxon>
        <taxon>Fungi</taxon>
        <taxon>Dikarya</taxon>
        <taxon>Basidiomycota</taxon>
        <taxon>Agaricomycotina</taxon>
        <taxon>Agaricomycetes</taxon>
        <taxon>Agaricomycetidae</taxon>
        <taxon>Atheliales</taxon>
        <taxon>Atheliaceae</taxon>
        <taxon>Piloderma</taxon>
    </lineage>
</organism>
<evidence type="ECO:0000313" key="2">
    <source>
        <dbReference type="Proteomes" id="UP000054166"/>
    </source>
</evidence>
<dbReference type="InParanoid" id="A0A0C3FHA5"/>
<reference evidence="1 2" key="1">
    <citation type="submission" date="2014-04" db="EMBL/GenBank/DDBJ databases">
        <authorList>
            <consortium name="DOE Joint Genome Institute"/>
            <person name="Kuo A."/>
            <person name="Tarkka M."/>
            <person name="Buscot F."/>
            <person name="Kohler A."/>
            <person name="Nagy L.G."/>
            <person name="Floudas D."/>
            <person name="Copeland A."/>
            <person name="Barry K.W."/>
            <person name="Cichocki N."/>
            <person name="Veneault-Fourrey C."/>
            <person name="LaButti K."/>
            <person name="Lindquist E.A."/>
            <person name="Lipzen A."/>
            <person name="Lundell T."/>
            <person name="Morin E."/>
            <person name="Murat C."/>
            <person name="Sun H."/>
            <person name="Tunlid A."/>
            <person name="Henrissat B."/>
            <person name="Grigoriev I.V."/>
            <person name="Hibbett D.S."/>
            <person name="Martin F."/>
            <person name="Nordberg H.P."/>
            <person name="Cantor M.N."/>
            <person name="Hua S.X."/>
        </authorList>
    </citation>
    <scope>NUCLEOTIDE SEQUENCE [LARGE SCALE GENOMIC DNA]</scope>
    <source>
        <strain evidence="1 2">F 1598</strain>
    </source>
</reference>
<dbReference type="SUPFAM" id="SSF47954">
    <property type="entry name" value="Cyclin-like"/>
    <property type="match status" value="1"/>
</dbReference>